<keyword evidence="2" id="KW-0812">Transmembrane</keyword>
<dbReference type="Proteomes" id="UP001642464">
    <property type="component" value="Unassembled WGS sequence"/>
</dbReference>
<proteinExistence type="predicted"/>
<reference evidence="3 4" key="1">
    <citation type="submission" date="2024-02" db="EMBL/GenBank/DDBJ databases">
        <authorList>
            <person name="Chen Y."/>
            <person name="Shah S."/>
            <person name="Dougan E. K."/>
            <person name="Thang M."/>
            <person name="Chan C."/>
        </authorList>
    </citation>
    <scope>NUCLEOTIDE SEQUENCE [LARGE SCALE GENOMIC DNA]</scope>
</reference>
<organism evidence="3 4">
    <name type="scientific">Durusdinium trenchii</name>
    <dbReference type="NCBI Taxonomy" id="1381693"/>
    <lineage>
        <taxon>Eukaryota</taxon>
        <taxon>Sar</taxon>
        <taxon>Alveolata</taxon>
        <taxon>Dinophyceae</taxon>
        <taxon>Suessiales</taxon>
        <taxon>Symbiodiniaceae</taxon>
        <taxon>Durusdinium</taxon>
    </lineage>
</organism>
<keyword evidence="2" id="KW-0472">Membrane</keyword>
<sequence>MQGFERCHGKTGRTATTLVLVGMCCELLLIRFPCDFVLQPTMPSMPTSARSQRRLSPHVVLHARGGGTSVSCKDVKESIMTRRANLEKDLKNLKKYDKTDQGHAKELDQKIPALEKDLDRWDRLGCGPDSDVDQVRDDIYEAKELLEEKRHFKMVRVSDDTEFIMTTSQVALILGIGVLVVSFLGVFGPSILEALLLRAGFRVIGLSCL</sequence>
<evidence type="ECO:0000256" key="1">
    <source>
        <dbReference type="SAM" id="Coils"/>
    </source>
</evidence>
<keyword evidence="4" id="KW-1185">Reference proteome</keyword>
<keyword evidence="1" id="KW-0175">Coiled coil</keyword>
<feature type="transmembrane region" description="Helical" evidence="2">
    <location>
        <begin position="170"/>
        <end position="192"/>
    </location>
</feature>
<keyword evidence="2" id="KW-1133">Transmembrane helix</keyword>
<comment type="caution">
    <text evidence="3">The sequence shown here is derived from an EMBL/GenBank/DDBJ whole genome shotgun (WGS) entry which is preliminary data.</text>
</comment>
<protein>
    <submittedName>
        <fullName evidence="3">PPM-type phosphatase domain-containing protein</fullName>
    </submittedName>
</protein>
<evidence type="ECO:0000256" key="2">
    <source>
        <dbReference type="SAM" id="Phobius"/>
    </source>
</evidence>
<gene>
    <name evidence="3" type="ORF">SCF082_LOCUS11801</name>
</gene>
<name>A0ABP0JG29_9DINO</name>
<evidence type="ECO:0000313" key="4">
    <source>
        <dbReference type="Proteomes" id="UP001642464"/>
    </source>
</evidence>
<evidence type="ECO:0000313" key="3">
    <source>
        <dbReference type="EMBL" id="CAK9013147.1"/>
    </source>
</evidence>
<feature type="coiled-coil region" evidence="1">
    <location>
        <begin position="76"/>
        <end position="124"/>
    </location>
</feature>
<accession>A0ABP0JG29</accession>
<dbReference type="EMBL" id="CAXAMM010007058">
    <property type="protein sequence ID" value="CAK9013147.1"/>
    <property type="molecule type" value="Genomic_DNA"/>
</dbReference>